<evidence type="ECO:0008006" key="4">
    <source>
        <dbReference type="Google" id="ProtNLM"/>
    </source>
</evidence>
<name>H7GHQ2_9DEIN</name>
<dbReference type="Proteomes" id="UP000053186">
    <property type="component" value="Unassembled WGS sequence"/>
</dbReference>
<dbReference type="PATRIC" id="fig|456163.3.peg.1769"/>
<reference evidence="2 3" key="1">
    <citation type="journal article" date="2012" name="J. Bacteriol.">
        <title>Draft genome sequence of Thermus sp. strain RL, isolated from a hot water spring located atop the Himalayan ranges at Manikaran, India.</title>
        <authorList>
            <person name="Dwivedi V."/>
            <person name="Sangwan N."/>
            <person name="Nigam A."/>
            <person name="Garg N."/>
            <person name="Niharika N."/>
            <person name="Khurana P."/>
            <person name="Khurana J.P."/>
            <person name="Lal R."/>
        </authorList>
    </citation>
    <scope>NUCLEOTIDE SEQUENCE [LARGE SCALE GENOMIC DNA]</scope>
    <source>
        <strain evidence="2 3">RL</strain>
    </source>
</reference>
<evidence type="ECO:0000313" key="3">
    <source>
        <dbReference type="Proteomes" id="UP000053186"/>
    </source>
</evidence>
<evidence type="ECO:0000256" key="1">
    <source>
        <dbReference type="SAM" id="MobiDB-lite"/>
    </source>
</evidence>
<dbReference type="Gene3D" id="3.90.350.10">
    <property type="entry name" value="Transposase Inhibitor Protein From Tn5, Chain A, domain 1"/>
    <property type="match status" value="1"/>
</dbReference>
<dbReference type="EMBL" id="AIJQ01000015">
    <property type="protein sequence ID" value="EIA38782.1"/>
    <property type="molecule type" value="Genomic_DNA"/>
</dbReference>
<comment type="caution">
    <text evidence="2">The sequence shown here is derived from an EMBL/GenBank/DDBJ whole genome shotgun (WGS) entry which is preliminary data.</text>
</comment>
<evidence type="ECO:0000313" key="2">
    <source>
        <dbReference type="EMBL" id="EIA38782.1"/>
    </source>
</evidence>
<sequence length="287" mass="29569">MRGALAAGSARVSEMVASLPSPLQNRFHQAKALYRFLSNPRVEAEALLDRVYQESATALEGEEVLVLLDLSPVAKPYARALEGIARVGKDRRPGYELLTALGLDPAGRLALGYAHLVAYGERGFASLPKEVEGAIEAARERLGGVGRRLVYVADRGFDDRKVFGQVLALGEEFVVRVYRDRKLGEGGSLAKVASSLALPCGEEVELRVGGRYQRVRLHFGWEGGGGGGEAAPPGGLPGASPGAAWGVVATDQLAGEGEGGGGAGGGGVPQAVGGGAVLPAFEDGAGA</sequence>
<protein>
    <recommendedName>
        <fullName evidence="4">Transposase</fullName>
    </recommendedName>
</protein>
<dbReference type="SUPFAM" id="SSF53098">
    <property type="entry name" value="Ribonuclease H-like"/>
    <property type="match status" value="1"/>
</dbReference>
<organism evidence="2 3">
    <name type="scientific">Thermus parvatiensis</name>
    <dbReference type="NCBI Taxonomy" id="456163"/>
    <lineage>
        <taxon>Bacteria</taxon>
        <taxon>Thermotogati</taxon>
        <taxon>Deinococcota</taxon>
        <taxon>Deinococci</taxon>
        <taxon>Thermales</taxon>
        <taxon>Thermaceae</taxon>
        <taxon>Thermus</taxon>
    </lineage>
</organism>
<dbReference type="AlphaFoldDB" id="H7GHQ2"/>
<gene>
    <name evidence="2" type="ORF">RLTM_09029</name>
</gene>
<dbReference type="RefSeq" id="WP_008633269.1">
    <property type="nucleotide sequence ID" value="NZ_AIJQ01000015.1"/>
</dbReference>
<proteinExistence type="predicted"/>
<accession>H7GHQ2</accession>
<feature type="region of interest" description="Disordered" evidence="1">
    <location>
        <begin position="255"/>
        <end position="275"/>
    </location>
</feature>
<keyword evidence="3" id="KW-1185">Reference proteome</keyword>
<feature type="compositionally biased region" description="Gly residues" evidence="1">
    <location>
        <begin position="256"/>
        <end position="275"/>
    </location>
</feature>
<dbReference type="InterPro" id="IPR012337">
    <property type="entry name" value="RNaseH-like_sf"/>
</dbReference>